<reference evidence="2 3" key="1">
    <citation type="submission" date="2023-10" db="EMBL/GenBank/DDBJ databases">
        <title>Chromosome-scale genome assembly provides insights into flower coloration mechanisms of Canna indica.</title>
        <authorList>
            <person name="Li C."/>
        </authorList>
    </citation>
    <scope>NUCLEOTIDE SEQUENCE [LARGE SCALE GENOMIC DNA]</scope>
    <source>
        <tissue evidence="2">Flower</tissue>
    </source>
</reference>
<feature type="compositionally biased region" description="Polar residues" evidence="1">
    <location>
        <begin position="1261"/>
        <end position="1275"/>
    </location>
</feature>
<protein>
    <recommendedName>
        <fullName evidence="4">COP1-interacting protein 7</fullName>
    </recommendedName>
</protein>
<feature type="region of interest" description="Disordered" evidence="1">
    <location>
        <begin position="361"/>
        <end position="426"/>
    </location>
</feature>
<organism evidence="2 3">
    <name type="scientific">Canna indica</name>
    <name type="common">Indian-shot</name>
    <dbReference type="NCBI Taxonomy" id="4628"/>
    <lineage>
        <taxon>Eukaryota</taxon>
        <taxon>Viridiplantae</taxon>
        <taxon>Streptophyta</taxon>
        <taxon>Embryophyta</taxon>
        <taxon>Tracheophyta</taxon>
        <taxon>Spermatophyta</taxon>
        <taxon>Magnoliopsida</taxon>
        <taxon>Liliopsida</taxon>
        <taxon>Zingiberales</taxon>
        <taxon>Cannaceae</taxon>
        <taxon>Canna</taxon>
    </lineage>
</organism>
<gene>
    <name evidence="2" type="ORF">Cni_G24716</name>
</gene>
<keyword evidence="3" id="KW-1185">Reference proteome</keyword>
<feature type="compositionally biased region" description="Polar residues" evidence="1">
    <location>
        <begin position="871"/>
        <end position="886"/>
    </location>
</feature>
<feature type="region of interest" description="Disordered" evidence="1">
    <location>
        <begin position="442"/>
        <end position="510"/>
    </location>
</feature>
<feature type="compositionally biased region" description="Basic and acidic residues" evidence="1">
    <location>
        <begin position="800"/>
        <end position="834"/>
    </location>
</feature>
<feature type="compositionally biased region" description="Polar residues" evidence="1">
    <location>
        <begin position="1028"/>
        <end position="1053"/>
    </location>
</feature>
<feature type="compositionally biased region" description="Basic residues" evidence="1">
    <location>
        <begin position="416"/>
        <end position="426"/>
    </location>
</feature>
<feature type="region of interest" description="Disordered" evidence="1">
    <location>
        <begin position="740"/>
        <end position="921"/>
    </location>
</feature>
<feature type="compositionally biased region" description="Basic and acidic residues" evidence="1">
    <location>
        <begin position="380"/>
        <end position="400"/>
    </location>
</feature>
<name>A0AAQ3KWD8_9LILI</name>
<evidence type="ECO:0008006" key="4">
    <source>
        <dbReference type="Google" id="ProtNLM"/>
    </source>
</evidence>
<sequence length="1297" mass="143072">MRSEARLDSAVFQLTPTRTRCDLVIIANGKTEKLASGLLNPFLAHLKTAQDQVAKGGYSIILEPDPEIDTSWFTKGTVERFVRFVSTPEVLERVSTIESEILQIENAIAIQGNDNFDLNTVADHQTMQAVSAEGIKTSVDTEAEKAIVLYKPATQSNPPDSNGTTTQENSKVQLLRVLETRKMVLRKEQGMAFARATAAGFDIDKMVDLVSFAESFGASRLKEACIRFIELWKKKHETGQWLEVEAAEAMSTRSEFSALNASSIVFAADSMVPKDYGDARSIPGGDIVTENDGKADKQIASDAKSPLGHQEHYQGQFQHPTYQQWPMPPPPGHPAFLPYSIQGMPYYKNYPGSIPYFHSPYSPIEDPRANRSGRKGSKRQSTDNKEIESENGERSTRSQDDTDQNSSDLENEGSHGHKCQKSGKKKSGVVIIRNLNYISKKNGARESEDGSQSVSESEDEINDLQSDMQESKHKHSGRISKKGVRRTKSVEYSDAYTNDRAADGEEADSGNWQAFQTFLLRAEERSRRTDDMFAGEKEPPSKRKHNKGEVDPIVPHDRDYGDFHDQRIGGFHSVNGKASRMRQAASDDPSLLSSKGTTIPIDNQFKEVQGGGGAYRRMSSDEFMIYGRDKQLNNKRSSDPFVGHADGTAVKNSSSNITDDSFMLPYRSGSQYIGSDSINAIDMDSAFPLSLQKAQNSYVNAKNQNSYEPDDLSLVPKRGMESVSVGYDPAVEYNLMNPVGNSVKLDASNPEDVPKNTKEEPKKLDKGKNLKASKDSMEKRRKDALLKRGSSSRSNPLTEAQKRAEKLRSYKADLQKVKKEREEEEMKRLEALKRERQRRIAARSSSTTTQLPLTPQQIKTRLATKPLPSPYKSSKFSDAEPVSSSPLRKLPIRTSSTGSNEFKKATKSSRLNGGDHGLTRSASSLPVAKRETNGLMTEAKADSLRMRRLSDPKNSFSQRTSLIKSVAANQLHKKSIPDESQKKITAIMQLDKSKIATLPELRIRTPRTSNARVEKESASKDHLKKGTGNKTSQACGSVNGKLSNDKPPSNSDENLVIDKTVVMLEANVVTAPVREATKILDIRERSQEDGLGTGYTTIHAPPSPFIKVEGSGVDKSDEQMNSCEVIVPLRNEPQNFSNSAVTKNPYQAPYARATSLEDPVTTNLGHDGQAASKSGMVPIRAQNIATHVANFEKLSLGDQTCDTIEKPRNKEAKGFRKLLKFGRKSHSSVTGEGSIDSEVSSTDDQTVPAGSSNDVHLLKNLISQDDTHTGGTPTKVSRPFSLLSPFRSKCSEKKQAA</sequence>
<feature type="compositionally biased region" description="Basic and acidic residues" evidence="1">
    <location>
        <begin position="1012"/>
        <end position="1021"/>
    </location>
</feature>
<feature type="region of interest" description="Disordered" evidence="1">
    <location>
        <begin position="1007"/>
        <end position="1053"/>
    </location>
</feature>
<dbReference type="PANTHER" id="PTHR31008">
    <property type="entry name" value="COP1-INTERACTING PROTEIN-RELATED"/>
    <property type="match status" value="1"/>
</dbReference>
<feature type="compositionally biased region" description="Basic and acidic residues" evidence="1">
    <location>
        <begin position="752"/>
        <end position="786"/>
    </location>
</feature>
<dbReference type="PANTHER" id="PTHR31008:SF2">
    <property type="entry name" value="COP1-INTERACTING PROTEIN-LIKE PROTEIN"/>
    <property type="match status" value="1"/>
</dbReference>
<dbReference type="Proteomes" id="UP001327560">
    <property type="component" value="Chromosome 8"/>
</dbReference>
<feature type="compositionally biased region" description="Polar residues" evidence="1">
    <location>
        <begin position="1227"/>
        <end position="1254"/>
    </location>
</feature>
<feature type="region of interest" description="Disordered" evidence="1">
    <location>
        <begin position="1226"/>
        <end position="1280"/>
    </location>
</feature>
<evidence type="ECO:0000313" key="2">
    <source>
        <dbReference type="EMBL" id="WOL15934.1"/>
    </source>
</evidence>
<accession>A0AAQ3KWD8</accession>
<dbReference type="EMBL" id="CP136897">
    <property type="protein sequence ID" value="WOL15934.1"/>
    <property type="molecule type" value="Genomic_DNA"/>
</dbReference>
<feature type="compositionally biased region" description="Basic and acidic residues" evidence="1">
    <location>
        <begin position="526"/>
        <end position="567"/>
    </location>
</feature>
<feature type="compositionally biased region" description="Polar residues" evidence="1">
    <location>
        <begin position="789"/>
        <end position="798"/>
    </location>
</feature>
<evidence type="ECO:0000256" key="1">
    <source>
        <dbReference type="SAM" id="MobiDB-lite"/>
    </source>
</evidence>
<proteinExistence type="predicted"/>
<feature type="region of interest" description="Disordered" evidence="1">
    <location>
        <begin position="526"/>
        <end position="598"/>
    </location>
</feature>
<feature type="compositionally biased region" description="Low complexity" evidence="1">
    <location>
        <begin position="844"/>
        <end position="857"/>
    </location>
</feature>
<evidence type="ECO:0000313" key="3">
    <source>
        <dbReference type="Proteomes" id="UP001327560"/>
    </source>
</evidence>
<feature type="compositionally biased region" description="Basic residues" evidence="1">
    <location>
        <begin position="472"/>
        <end position="487"/>
    </location>
</feature>